<evidence type="ECO:0000256" key="8">
    <source>
        <dbReference type="ARBA" id="ARBA00032802"/>
    </source>
</evidence>
<dbReference type="NCBIfam" id="TIGR03828">
    <property type="entry name" value="pfkB"/>
    <property type="match status" value="1"/>
</dbReference>
<dbReference type="FunFam" id="3.40.1190.20:FF:000001">
    <property type="entry name" value="Phosphofructokinase"/>
    <property type="match status" value="1"/>
</dbReference>
<dbReference type="GO" id="GO:0044281">
    <property type="term" value="P:small molecule metabolic process"/>
    <property type="evidence" value="ECO:0007669"/>
    <property type="project" value="UniProtKB-ARBA"/>
</dbReference>
<comment type="catalytic activity">
    <reaction evidence="9 11">
        <text>beta-D-fructose 1-phosphate + ATP = beta-D-fructose 1,6-bisphosphate + ADP + H(+)</text>
        <dbReference type="Rhea" id="RHEA:14213"/>
        <dbReference type="ChEBI" id="CHEBI:15378"/>
        <dbReference type="ChEBI" id="CHEBI:30616"/>
        <dbReference type="ChEBI" id="CHEBI:32966"/>
        <dbReference type="ChEBI" id="CHEBI:138881"/>
        <dbReference type="ChEBI" id="CHEBI:456216"/>
        <dbReference type="EC" id="2.7.1.56"/>
    </reaction>
</comment>
<evidence type="ECO:0000256" key="5">
    <source>
        <dbReference type="ARBA" id="ARBA00022741"/>
    </source>
</evidence>
<dbReference type="SUPFAM" id="SSF53613">
    <property type="entry name" value="Ribokinase-like"/>
    <property type="match status" value="1"/>
</dbReference>
<reference evidence="13 14" key="1">
    <citation type="submission" date="2017-01" db="EMBL/GenBank/DDBJ databases">
        <authorList>
            <person name="Mah S.A."/>
            <person name="Swanson W.J."/>
            <person name="Moy G.W."/>
            <person name="Vacquier V.D."/>
        </authorList>
    </citation>
    <scope>NUCLEOTIDE SEQUENCE [LARGE SCALE GENOMIC DNA]</scope>
    <source>
        <strain evidence="13 14">ASpG1</strain>
    </source>
</reference>
<dbReference type="RefSeq" id="WP_076488017.1">
    <property type="nucleotide sequence ID" value="NZ_FTMS01000004.1"/>
</dbReference>
<dbReference type="PIRSF" id="PIRSF000535">
    <property type="entry name" value="1PFK/6PFK/LacC"/>
    <property type="match status" value="1"/>
</dbReference>
<evidence type="ECO:0000256" key="11">
    <source>
        <dbReference type="RuleBase" id="RU369061"/>
    </source>
</evidence>
<dbReference type="EMBL" id="FTMS01000004">
    <property type="protein sequence ID" value="SIQ12703.1"/>
    <property type="molecule type" value="Genomic_DNA"/>
</dbReference>
<dbReference type="InterPro" id="IPR002173">
    <property type="entry name" value="Carboh/pur_kinase_PfkB_CS"/>
</dbReference>
<dbReference type="NCBIfam" id="TIGR03168">
    <property type="entry name" value="1-PFK"/>
    <property type="match status" value="1"/>
</dbReference>
<dbReference type="Pfam" id="PF00294">
    <property type="entry name" value="PfkB"/>
    <property type="match status" value="1"/>
</dbReference>
<dbReference type="PANTHER" id="PTHR46566">
    <property type="entry name" value="1-PHOSPHOFRUCTOKINASE-RELATED"/>
    <property type="match status" value="1"/>
</dbReference>
<dbReference type="AlphaFoldDB" id="A0A1N6Q7T4"/>
<gene>
    <name evidence="13" type="ORF">SAMN05920897_10450</name>
</gene>
<evidence type="ECO:0000256" key="9">
    <source>
        <dbReference type="ARBA" id="ARBA00047745"/>
    </source>
</evidence>
<evidence type="ECO:0000256" key="6">
    <source>
        <dbReference type="ARBA" id="ARBA00022777"/>
    </source>
</evidence>
<evidence type="ECO:0000256" key="2">
    <source>
        <dbReference type="ARBA" id="ARBA00012131"/>
    </source>
</evidence>
<dbReference type="EC" id="2.7.1.56" evidence="2 11"/>
<proteinExistence type="inferred from homology"/>
<evidence type="ECO:0000256" key="7">
    <source>
        <dbReference type="ARBA" id="ARBA00022840"/>
    </source>
</evidence>
<dbReference type="InterPro" id="IPR011611">
    <property type="entry name" value="PfkB_dom"/>
</dbReference>
<dbReference type="STRING" id="159291.SAMN05920897_10450"/>
<feature type="domain" description="Carbohydrate kinase PfkB" evidence="12">
    <location>
        <begin position="15"/>
        <end position="308"/>
    </location>
</feature>
<dbReference type="OrthoDB" id="9801219at2"/>
<evidence type="ECO:0000256" key="4">
    <source>
        <dbReference type="ARBA" id="ARBA00022679"/>
    </source>
</evidence>
<dbReference type="PANTHER" id="PTHR46566:SF5">
    <property type="entry name" value="1-PHOSPHOFRUCTOKINASE"/>
    <property type="match status" value="1"/>
</dbReference>
<keyword evidence="14" id="KW-1185">Reference proteome</keyword>
<keyword evidence="6 11" id="KW-0418">Kinase</keyword>
<protein>
    <recommendedName>
        <fullName evidence="3 11">1-phosphofructokinase</fullName>
        <shortName evidence="11">Fru1PK</shortName>
        <ecNumber evidence="2 11">2.7.1.56</ecNumber>
    </recommendedName>
    <alternativeName>
        <fullName evidence="8 11">Fructose 1-phosphate kinase</fullName>
    </alternativeName>
</protein>
<evidence type="ECO:0000256" key="3">
    <source>
        <dbReference type="ARBA" id="ARBA00013596"/>
    </source>
</evidence>
<evidence type="ECO:0000259" key="12">
    <source>
        <dbReference type="Pfam" id="PF00294"/>
    </source>
</evidence>
<dbReference type="PROSITE" id="PS00583">
    <property type="entry name" value="PFKB_KINASES_1"/>
    <property type="match status" value="1"/>
</dbReference>
<dbReference type="GO" id="GO:0016052">
    <property type="term" value="P:carbohydrate catabolic process"/>
    <property type="evidence" value="ECO:0007669"/>
    <property type="project" value="UniProtKB-ARBA"/>
</dbReference>
<dbReference type="CDD" id="cd01164">
    <property type="entry name" value="FruK_PfkB_like"/>
    <property type="match status" value="1"/>
</dbReference>
<comment type="similarity">
    <text evidence="1 11">Belongs to the carbohydrate kinase PfkB family.</text>
</comment>
<evidence type="ECO:0000313" key="13">
    <source>
        <dbReference type="EMBL" id="SIQ12703.1"/>
    </source>
</evidence>
<accession>A0A1N6Q7T4</accession>
<keyword evidence="7 11" id="KW-0067">ATP-binding</keyword>
<evidence type="ECO:0000313" key="14">
    <source>
        <dbReference type="Proteomes" id="UP000186400"/>
    </source>
</evidence>
<dbReference type="PROSITE" id="PS00584">
    <property type="entry name" value="PFKB_KINASES_2"/>
    <property type="match status" value="1"/>
</dbReference>
<sequence length="323" mass="33592">MIATVTINPAIDETVEIPGFRPDAVNRVNTCLSHAGGKGVNVAAALADYGVSVCATGFLGTENDAIFRTLMSTKGIEDHFLRIPGSTRRGIKIVDSVAGTTTDINYPGLTPELRELDEFHGVVREIVRSCEWIVVTGSIPPGVPETIYADIVRIARDQGCRTALDTSGAALRHAVDAGPSFVKPNVHELAEYAGRPIDGIADIRAEARGLIEKGVSLVAISMGEEGALLQDADGAVRVYPAKVDVRSTVGAGDAMVAGILAGFIASSVASGAEGVAAPVAPELESLASLGAAFSAAALSHPGTGIQSPDDVQRYRRGLRVERL</sequence>
<dbReference type="Gene3D" id="3.40.1190.20">
    <property type="match status" value="1"/>
</dbReference>
<keyword evidence="5 11" id="KW-0547">Nucleotide-binding</keyword>
<evidence type="ECO:0000256" key="1">
    <source>
        <dbReference type="ARBA" id="ARBA00010688"/>
    </source>
</evidence>
<dbReference type="InterPro" id="IPR022463">
    <property type="entry name" value="1-PFruKinase"/>
</dbReference>
<dbReference type="GO" id="GO:0008662">
    <property type="term" value="F:1-phosphofructokinase activity"/>
    <property type="evidence" value="ECO:0007669"/>
    <property type="project" value="UniProtKB-UniRule"/>
</dbReference>
<name>A0A1N6Q7T4_9SPIO</name>
<evidence type="ECO:0000256" key="10">
    <source>
        <dbReference type="PIRNR" id="PIRNR000535"/>
    </source>
</evidence>
<comment type="function">
    <text evidence="11">Catalyzes the ATP-dependent phosphorylation of fructose-l-phosphate to fructose-l,6-bisphosphate.</text>
</comment>
<dbReference type="InterPro" id="IPR017583">
    <property type="entry name" value="Tagatose/fructose_Pkinase"/>
</dbReference>
<keyword evidence="4 10" id="KW-0808">Transferase</keyword>
<dbReference type="Proteomes" id="UP000186400">
    <property type="component" value="Unassembled WGS sequence"/>
</dbReference>
<organism evidence="13 14">
    <name type="scientific">Alkalispirochaeta americana</name>
    <dbReference type="NCBI Taxonomy" id="159291"/>
    <lineage>
        <taxon>Bacteria</taxon>
        <taxon>Pseudomonadati</taxon>
        <taxon>Spirochaetota</taxon>
        <taxon>Spirochaetia</taxon>
        <taxon>Spirochaetales</taxon>
        <taxon>Spirochaetaceae</taxon>
        <taxon>Alkalispirochaeta</taxon>
    </lineage>
</organism>
<dbReference type="InterPro" id="IPR029056">
    <property type="entry name" value="Ribokinase-like"/>
</dbReference>
<dbReference type="GO" id="GO:0005524">
    <property type="term" value="F:ATP binding"/>
    <property type="evidence" value="ECO:0007669"/>
    <property type="project" value="UniProtKB-UniRule"/>
</dbReference>
<dbReference type="GO" id="GO:0005829">
    <property type="term" value="C:cytosol"/>
    <property type="evidence" value="ECO:0007669"/>
    <property type="project" value="TreeGrafter"/>
</dbReference>